<evidence type="ECO:0000313" key="3">
    <source>
        <dbReference type="Proteomes" id="UP001075354"/>
    </source>
</evidence>
<comment type="caution">
    <text evidence="2">The sequence shown here is derived from an EMBL/GenBank/DDBJ whole genome shotgun (WGS) entry which is preliminary data.</text>
</comment>
<name>A0AAV7XPS9_9NEOP</name>
<evidence type="ECO:0000256" key="1">
    <source>
        <dbReference type="SAM" id="SignalP"/>
    </source>
</evidence>
<accession>A0AAV7XPS9</accession>
<keyword evidence="3" id="KW-1185">Reference proteome</keyword>
<gene>
    <name evidence="2" type="ORF">ONE63_009566</name>
</gene>
<dbReference type="EMBL" id="JAPTSV010000007">
    <property type="protein sequence ID" value="KAJ1526432.1"/>
    <property type="molecule type" value="Genomic_DNA"/>
</dbReference>
<protein>
    <submittedName>
        <fullName evidence="2">Uncharacterized protein</fullName>
    </submittedName>
</protein>
<dbReference type="Proteomes" id="UP001075354">
    <property type="component" value="Chromosome 7"/>
</dbReference>
<keyword evidence="1" id="KW-0732">Signal</keyword>
<reference evidence="2" key="1">
    <citation type="submission" date="2022-12" db="EMBL/GenBank/DDBJ databases">
        <title>Chromosome-level genome assembly of the bean flower thrips Megalurothrips usitatus.</title>
        <authorList>
            <person name="Ma L."/>
            <person name="Liu Q."/>
            <person name="Li H."/>
            <person name="Cai W."/>
        </authorList>
    </citation>
    <scope>NUCLEOTIDE SEQUENCE</scope>
    <source>
        <strain evidence="2">Cailab_2022a</strain>
    </source>
</reference>
<proteinExistence type="predicted"/>
<organism evidence="2 3">
    <name type="scientific">Megalurothrips usitatus</name>
    <name type="common">bean blossom thrips</name>
    <dbReference type="NCBI Taxonomy" id="439358"/>
    <lineage>
        <taxon>Eukaryota</taxon>
        <taxon>Metazoa</taxon>
        <taxon>Ecdysozoa</taxon>
        <taxon>Arthropoda</taxon>
        <taxon>Hexapoda</taxon>
        <taxon>Insecta</taxon>
        <taxon>Pterygota</taxon>
        <taxon>Neoptera</taxon>
        <taxon>Paraneoptera</taxon>
        <taxon>Thysanoptera</taxon>
        <taxon>Terebrantia</taxon>
        <taxon>Thripoidea</taxon>
        <taxon>Thripidae</taxon>
        <taxon>Megalurothrips</taxon>
    </lineage>
</organism>
<dbReference type="AlphaFoldDB" id="A0AAV7XPS9"/>
<feature type="chain" id="PRO_5044023677" evidence="1">
    <location>
        <begin position="22"/>
        <end position="211"/>
    </location>
</feature>
<feature type="signal peptide" evidence="1">
    <location>
        <begin position="1"/>
        <end position="21"/>
    </location>
</feature>
<evidence type="ECO:0000313" key="2">
    <source>
        <dbReference type="EMBL" id="KAJ1526432.1"/>
    </source>
</evidence>
<sequence>MAVPAWTVLFVAALALRSALAVGVIADSERSSRIQGDGLAVGETVRLKLTTHGGPDVRFLLCGRSNCGVTKIRGIAEDGRLSYRTYAGTNLHGNGGRRTADVDVGKGVPIPDGDYTFVVRRDSAREMSVWQEGRQGQRIVIPIDPEYANLHSKSLTDNVIRNTDNLDSTIQRILRSRSTDDHDCKLRTPLSVTKTHCILRINETPRGKYYP</sequence>